<dbReference type="PANTHER" id="PTHR43180">
    <property type="entry name" value="3-OXOACYL-(ACYL-CARRIER-PROTEIN) REDUCTASE (AFU_ORTHOLOGUE AFUA_6G11210)"/>
    <property type="match status" value="1"/>
</dbReference>
<evidence type="ECO:0000256" key="1">
    <source>
        <dbReference type="ARBA" id="ARBA00006484"/>
    </source>
</evidence>
<dbReference type="Pfam" id="PF00106">
    <property type="entry name" value="adh_short"/>
    <property type="match status" value="1"/>
</dbReference>
<evidence type="ECO:0000313" key="6">
    <source>
        <dbReference type="Proteomes" id="UP000700596"/>
    </source>
</evidence>
<comment type="similarity">
    <text evidence="1 4">Belongs to the short-chain dehydrogenases/reductases (SDR) family.</text>
</comment>
<organism evidence="5 6">
    <name type="scientific">Dendryphion nanum</name>
    <dbReference type="NCBI Taxonomy" id="256645"/>
    <lineage>
        <taxon>Eukaryota</taxon>
        <taxon>Fungi</taxon>
        <taxon>Dikarya</taxon>
        <taxon>Ascomycota</taxon>
        <taxon>Pezizomycotina</taxon>
        <taxon>Dothideomycetes</taxon>
        <taxon>Pleosporomycetidae</taxon>
        <taxon>Pleosporales</taxon>
        <taxon>Torulaceae</taxon>
        <taxon>Dendryphion</taxon>
    </lineage>
</organism>
<dbReference type="PRINTS" id="PR00081">
    <property type="entry name" value="GDHRDH"/>
</dbReference>
<comment type="caution">
    <text evidence="5">The sequence shown here is derived from an EMBL/GenBank/DDBJ whole genome shotgun (WGS) entry which is preliminary data.</text>
</comment>
<keyword evidence="6" id="KW-1185">Reference proteome</keyword>
<sequence>MSAIVLKDSTLSSLKGKVVVISGSARGIGAATTRSLHSCGSKVVHGDWDEAGSNHDAEFKGEGETEFVKTDVTDYDSVLKLFNTAWKKYGRVDIAISNAGIQEVGNWFDPGLDLERIKTKPSNRVIDVNLTGSLYFARIAATYLKEGAKPDEDKSLVLLSSTAGFKETPGLFNYTASKHGVLGLLRSLRPYLLKTHNIRVNAICPWMTDTVMVDGIRENWVKEGLPVNQPKDVGRIILEVAADGRSNGKAVFVEDGKGWDIEEGINATEELWLGREVSKKLNRGQEVLGDGTDWVKLDNELKSYVDHGLTCDSRRDQKPVLTLLAEISTSLKYLNLTFKDHVEDCETDAFAVEARELLEEGKKPVEMGYQGFPPSEVFKAYIYFEDHMGIW</sequence>
<dbReference type="PANTHER" id="PTHR43180:SF86">
    <property type="entry name" value="DEHYDROGENASE, PUTATIVE (AFU_ORTHOLOGUE AFUA_3G00290)-RELATED"/>
    <property type="match status" value="1"/>
</dbReference>
<dbReference type="PROSITE" id="PS00061">
    <property type="entry name" value="ADH_SHORT"/>
    <property type="match status" value="1"/>
</dbReference>
<dbReference type="Proteomes" id="UP000700596">
    <property type="component" value="Unassembled WGS sequence"/>
</dbReference>
<name>A0A9P9IRQ3_9PLEO</name>
<keyword evidence="2" id="KW-0521">NADP</keyword>
<dbReference type="InterPro" id="IPR036291">
    <property type="entry name" value="NAD(P)-bd_dom_sf"/>
</dbReference>
<proteinExistence type="inferred from homology"/>
<accession>A0A9P9IRQ3</accession>
<evidence type="ECO:0008006" key="7">
    <source>
        <dbReference type="Google" id="ProtNLM"/>
    </source>
</evidence>
<dbReference type="InterPro" id="IPR020904">
    <property type="entry name" value="Sc_DH/Rdtase_CS"/>
</dbReference>
<dbReference type="GO" id="GO:0016491">
    <property type="term" value="F:oxidoreductase activity"/>
    <property type="evidence" value="ECO:0007669"/>
    <property type="project" value="UniProtKB-KW"/>
</dbReference>
<keyword evidence="3" id="KW-0560">Oxidoreductase</keyword>
<dbReference type="AlphaFoldDB" id="A0A9P9IRQ3"/>
<dbReference type="EMBL" id="JAGMWT010000004">
    <property type="protein sequence ID" value="KAH7130021.1"/>
    <property type="molecule type" value="Genomic_DNA"/>
</dbReference>
<evidence type="ECO:0000256" key="3">
    <source>
        <dbReference type="ARBA" id="ARBA00023002"/>
    </source>
</evidence>
<gene>
    <name evidence="5" type="ORF">B0J11DRAFT_602215</name>
</gene>
<evidence type="ECO:0000256" key="4">
    <source>
        <dbReference type="RuleBase" id="RU000363"/>
    </source>
</evidence>
<evidence type="ECO:0000256" key="2">
    <source>
        <dbReference type="ARBA" id="ARBA00022857"/>
    </source>
</evidence>
<dbReference type="SUPFAM" id="SSF51735">
    <property type="entry name" value="NAD(P)-binding Rossmann-fold domains"/>
    <property type="match status" value="1"/>
</dbReference>
<dbReference type="Gene3D" id="3.40.50.720">
    <property type="entry name" value="NAD(P)-binding Rossmann-like Domain"/>
    <property type="match status" value="1"/>
</dbReference>
<dbReference type="OrthoDB" id="37659at2759"/>
<protein>
    <recommendedName>
        <fullName evidence="7">NAD(P)-binding protein</fullName>
    </recommendedName>
</protein>
<evidence type="ECO:0000313" key="5">
    <source>
        <dbReference type="EMBL" id="KAH7130021.1"/>
    </source>
</evidence>
<dbReference type="InterPro" id="IPR002347">
    <property type="entry name" value="SDR_fam"/>
</dbReference>
<dbReference type="PRINTS" id="PR00080">
    <property type="entry name" value="SDRFAMILY"/>
</dbReference>
<reference evidence="5" key="1">
    <citation type="journal article" date="2021" name="Nat. Commun.">
        <title>Genetic determinants of endophytism in the Arabidopsis root mycobiome.</title>
        <authorList>
            <person name="Mesny F."/>
            <person name="Miyauchi S."/>
            <person name="Thiergart T."/>
            <person name="Pickel B."/>
            <person name="Atanasova L."/>
            <person name="Karlsson M."/>
            <person name="Huettel B."/>
            <person name="Barry K.W."/>
            <person name="Haridas S."/>
            <person name="Chen C."/>
            <person name="Bauer D."/>
            <person name="Andreopoulos W."/>
            <person name="Pangilinan J."/>
            <person name="LaButti K."/>
            <person name="Riley R."/>
            <person name="Lipzen A."/>
            <person name="Clum A."/>
            <person name="Drula E."/>
            <person name="Henrissat B."/>
            <person name="Kohler A."/>
            <person name="Grigoriev I.V."/>
            <person name="Martin F.M."/>
            <person name="Hacquard S."/>
        </authorList>
    </citation>
    <scope>NUCLEOTIDE SEQUENCE</scope>
    <source>
        <strain evidence="5">MPI-CAGE-CH-0243</strain>
    </source>
</reference>